<keyword evidence="2" id="KW-0966">Cell projection</keyword>
<dbReference type="PATRIC" id="fig|1212489.4.peg.1560"/>
<protein>
    <submittedName>
        <fullName evidence="2">Flagellar hook-length control protein FliK</fullName>
    </submittedName>
</protein>
<accession>A0A0W0SWW4</accession>
<dbReference type="Proteomes" id="UP000054736">
    <property type="component" value="Unassembled WGS sequence"/>
</dbReference>
<feature type="domain" description="Flagellar hook-length control protein-like C-terminal" evidence="1">
    <location>
        <begin position="296"/>
        <end position="370"/>
    </location>
</feature>
<sequence length="388" mass="43099">MPVDLSNTPSIRLNPTQELKLTKPDTELYVGQVLKAVVVKQLAENQVLININGENINAQTSQHLEPGDLLQVKVMKTDEGTIILQVLRESPPLTPMEAALAKTLPRQAPATHFFATLAALENINLPPVVRQRINELFMSITSITEFPQQLSQGIANSGLFWEAALLNWRRNISSANPQNDFKGQCLRLLNTLINEGAKAASSAALPANSRESLPLPGAIPQPMHQLLAHSFAEKSMGTILNVLREQTEQVLARIKTTQLTNLLQPADQPFTLMLDLPLRTNSGVDIIPIQIREHRQEATETSSWSISFAVSLADLGDIQAQLKMQDMAIDIQINAEKQNTIELLNTHQKAFDDLLTNLGLTLRLWNVHLGLEERDIDTCNLRLLDIRI</sequence>
<dbReference type="InterPro" id="IPR038610">
    <property type="entry name" value="FliK-like_C_sf"/>
</dbReference>
<dbReference type="OrthoDB" id="5644314at2"/>
<dbReference type="STRING" id="1212489.Ldro_1473"/>
<evidence type="ECO:0000313" key="3">
    <source>
        <dbReference type="Proteomes" id="UP000054736"/>
    </source>
</evidence>
<keyword evidence="2" id="KW-0969">Cilium</keyword>
<evidence type="ECO:0000259" key="1">
    <source>
        <dbReference type="Pfam" id="PF02120"/>
    </source>
</evidence>
<dbReference type="InterPro" id="IPR021136">
    <property type="entry name" value="Flagellar_hook_control-like_C"/>
</dbReference>
<comment type="caution">
    <text evidence="2">The sequence shown here is derived from an EMBL/GenBank/DDBJ whole genome shotgun (WGS) entry which is preliminary data.</text>
</comment>
<name>A0A0W0SWW4_9GAMM</name>
<dbReference type="Pfam" id="PF02120">
    <property type="entry name" value="Flg_hook"/>
    <property type="match status" value="1"/>
</dbReference>
<proteinExistence type="predicted"/>
<evidence type="ECO:0000313" key="2">
    <source>
        <dbReference type="EMBL" id="KTC87854.1"/>
    </source>
</evidence>
<keyword evidence="2" id="KW-0282">Flagellum</keyword>
<keyword evidence="3" id="KW-1185">Reference proteome</keyword>
<reference evidence="2 3" key="1">
    <citation type="submission" date="2015-11" db="EMBL/GenBank/DDBJ databases">
        <title>Genomic analysis of 38 Legionella species identifies large and diverse effector repertoires.</title>
        <authorList>
            <person name="Burstein D."/>
            <person name="Amaro F."/>
            <person name="Zusman T."/>
            <person name="Lifshitz Z."/>
            <person name="Cohen O."/>
            <person name="Gilbert J.A."/>
            <person name="Pupko T."/>
            <person name="Shuman H.A."/>
            <person name="Segal G."/>
        </authorList>
    </citation>
    <scope>NUCLEOTIDE SEQUENCE [LARGE SCALE GENOMIC DNA]</scope>
    <source>
        <strain evidence="2 3">ATCC 700990</strain>
    </source>
</reference>
<gene>
    <name evidence="2" type="ORF">Ldro_1473</name>
</gene>
<dbReference type="Gene3D" id="3.30.750.140">
    <property type="match status" value="1"/>
</dbReference>
<dbReference type="EMBL" id="LNXY01000020">
    <property type="protein sequence ID" value="KTC87854.1"/>
    <property type="molecule type" value="Genomic_DNA"/>
</dbReference>
<dbReference type="RefSeq" id="WP_058495765.1">
    <property type="nucleotide sequence ID" value="NZ_CAAAIU010000002.1"/>
</dbReference>
<dbReference type="AlphaFoldDB" id="A0A0W0SWW4"/>
<organism evidence="2 3">
    <name type="scientific">Legionella drozanskii LLAP-1</name>
    <dbReference type="NCBI Taxonomy" id="1212489"/>
    <lineage>
        <taxon>Bacteria</taxon>
        <taxon>Pseudomonadati</taxon>
        <taxon>Pseudomonadota</taxon>
        <taxon>Gammaproteobacteria</taxon>
        <taxon>Legionellales</taxon>
        <taxon>Legionellaceae</taxon>
        <taxon>Legionella</taxon>
    </lineage>
</organism>